<keyword evidence="2" id="KW-1185">Reference proteome</keyword>
<proteinExistence type="predicted"/>
<dbReference type="Proteomes" id="UP000827872">
    <property type="component" value="Linkage Group LG01"/>
</dbReference>
<reference evidence="1" key="1">
    <citation type="submission" date="2021-08" db="EMBL/GenBank/DDBJ databases">
        <title>The first chromosome-level gecko genome reveals the dynamic sex chromosomes of Neotropical dwarf geckos (Sphaerodactylidae: Sphaerodactylus).</title>
        <authorList>
            <person name="Pinto B.J."/>
            <person name="Keating S.E."/>
            <person name="Gamble T."/>
        </authorList>
    </citation>
    <scope>NUCLEOTIDE SEQUENCE</scope>
    <source>
        <strain evidence="1">TG3544</strain>
    </source>
</reference>
<sequence length="90" mass="9946">MPLATPLAQLRPIDAQQKAQPETSFRKRGGGAGGHPHFQGRPFLQQLVRWEESGRQLSARVRYPSEARSCQVGINLPPASVSDELRFLAP</sequence>
<comment type="caution">
    <text evidence="1">The sequence shown here is derived from an EMBL/GenBank/DDBJ whole genome shotgun (WGS) entry which is preliminary data.</text>
</comment>
<accession>A0ACB8GCH2</accession>
<gene>
    <name evidence="1" type="ORF">K3G42_027076</name>
</gene>
<evidence type="ECO:0000313" key="2">
    <source>
        <dbReference type="Proteomes" id="UP000827872"/>
    </source>
</evidence>
<evidence type="ECO:0000313" key="1">
    <source>
        <dbReference type="EMBL" id="KAH8017199.1"/>
    </source>
</evidence>
<dbReference type="EMBL" id="CM037614">
    <property type="protein sequence ID" value="KAH8017199.1"/>
    <property type="molecule type" value="Genomic_DNA"/>
</dbReference>
<protein>
    <submittedName>
        <fullName evidence="1">Uncharacterized protein</fullName>
    </submittedName>
</protein>
<organism evidence="1 2">
    <name type="scientific">Sphaerodactylus townsendi</name>
    <dbReference type="NCBI Taxonomy" id="933632"/>
    <lineage>
        <taxon>Eukaryota</taxon>
        <taxon>Metazoa</taxon>
        <taxon>Chordata</taxon>
        <taxon>Craniata</taxon>
        <taxon>Vertebrata</taxon>
        <taxon>Euteleostomi</taxon>
        <taxon>Lepidosauria</taxon>
        <taxon>Squamata</taxon>
        <taxon>Bifurcata</taxon>
        <taxon>Gekkota</taxon>
        <taxon>Sphaerodactylidae</taxon>
        <taxon>Sphaerodactylus</taxon>
    </lineage>
</organism>
<name>A0ACB8GCH2_9SAUR</name>